<sequence>MGASTEPVEDNLVALASIAAELHSVMGVVWSVSLAGKNAKVISAQAGDKGLGFRPITESIDEISQQAIRGVDDISSEALRLSKIAVNEQRSIDAYQRFNSVIKKDADAKYIKTILPAVKNVEQSMRASISEFKKSMNNLTLLLESMDQCMLSARAVASVSRIVTSSGQEYRDKLTVVSNDLDKAASYIKQRLLNSYRHLNNVNMLRQKGI</sequence>
<evidence type="ECO:0000313" key="1">
    <source>
        <dbReference type="EMBL" id="VAW91385.1"/>
    </source>
</evidence>
<gene>
    <name evidence="1" type="ORF">MNBD_GAMMA23-1060</name>
</gene>
<dbReference type="AlphaFoldDB" id="A0A3B0ZD94"/>
<evidence type="ECO:0008006" key="2">
    <source>
        <dbReference type="Google" id="ProtNLM"/>
    </source>
</evidence>
<dbReference type="SUPFAM" id="SSF58104">
    <property type="entry name" value="Methyl-accepting chemotaxis protein (MCP) signaling domain"/>
    <property type="match status" value="1"/>
</dbReference>
<proteinExistence type="predicted"/>
<accession>A0A3B0ZD94</accession>
<name>A0A3B0ZD94_9ZZZZ</name>
<protein>
    <recommendedName>
        <fullName evidence="2">Methyl-accepting chemotaxis protein</fullName>
    </recommendedName>
</protein>
<reference evidence="1" key="1">
    <citation type="submission" date="2018-06" db="EMBL/GenBank/DDBJ databases">
        <authorList>
            <person name="Zhirakovskaya E."/>
        </authorList>
    </citation>
    <scope>NUCLEOTIDE SEQUENCE</scope>
</reference>
<dbReference type="EMBL" id="UOFT01000009">
    <property type="protein sequence ID" value="VAW91385.1"/>
    <property type="molecule type" value="Genomic_DNA"/>
</dbReference>
<organism evidence="1">
    <name type="scientific">hydrothermal vent metagenome</name>
    <dbReference type="NCBI Taxonomy" id="652676"/>
    <lineage>
        <taxon>unclassified sequences</taxon>
        <taxon>metagenomes</taxon>
        <taxon>ecological metagenomes</taxon>
    </lineage>
</organism>